<dbReference type="Pfam" id="PF06568">
    <property type="entry name" value="YjiS-like"/>
    <property type="match status" value="1"/>
</dbReference>
<sequence length="90" mass="10062">MEKTLNAVVDGSTLERQVSTVLRAVAQTFARAAHRLAERRRIAREIAELHAMTDRDLKDIGIERCDIGAVARGAFEPFESRRNRTRLSGG</sequence>
<dbReference type="EMBL" id="ANHY01000012">
    <property type="protein sequence ID" value="EKV29495.1"/>
    <property type="molecule type" value="Genomic_DNA"/>
</dbReference>
<dbReference type="AlphaFoldDB" id="K9GU33"/>
<feature type="domain" description="YjiS-like" evidence="1">
    <location>
        <begin position="31"/>
        <end position="67"/>
    </location>
</feature>
<dbReference type="OrthoDB" id="8244198at2"/>
<evidence type="ECO:0000313" key="3">
    <source>
        <dbReference type="Proteomes" id="UP000009881"/>
    </source>
</evidence>
<accession>K9GU33</accession>
<dbReference type="Proteomes" id="UP000009881">
    <property type="component" value="Unassembled WGS sequence"/>
</dbReference>
<dbReference type="InterPro" id="IPR009506">
    <property type="entry name" value="YjiS-like"/>
</dbReference>
<evidence type="ECO:0000313" key="2">
    <source>
        <dbReference type="EMBL" id="EKV29495.1"/>
    </source>
</evidence>
<dbReference type="STRING" id="1238182.C882_0317"/>
<reference evidence="2 3" key="1">
    <citation type="journal article" date="2013" name="Genome Announc.">
        <title>Draft Genome Sequence of an Alphaproteobacterium, Caenispirillum salinarum AK4(T), Isolated from a Solar Saltern.</title>
        <authorList>
            <person name="Khatri I."/>
            <person name="Singh A."/>
            <person name="Korpole S."/>
            <person name="Pinnaka A.K."/>
            <person name="Subramanian S."/>
        </authorList>
    </citation>
    <scope>NUCLEOTIDE SEQUENCE [LARGE SCALE GENOMIC DNA]</scope>
    <source>
        <strain evidence="2 3">AK4</strain>
    </source>
</reference>
<comment type="caution">
    <text evidence="2">The sequence shown here is derived from an EMBL/GenBank/DDBJ whole genome shotgun (WGS) entry which is preliminary data.</text>
</comment>
<dbReference type="RefSeq" id="WP_009540976.1">
    <property type="nucleotide sequence ID" value="NZ_ANHY01000012.1"/>
</dbReference>
<keyword evidence="3" id="KW-1185">Reference proteome</keyword>
<name>K9GU33_9PROT</name>
<proteinExistence type="predicted"/>
<evidence type="ECO:0000259" key="1">
    <source>
        <dbReference type="Pfam" id="PF06568"/>
    </source>
</evidence>
<organism evidence="2 3">
    <name type="scientific">Caenispirillum salinarum AK4</name>
    <dbReference type="NCBI Taxonomy" id="1238182"/>
    <lineage>
        <taxon>Bacteria</taxon>
        <taxon>Pseudomonadati</taxon>
        <taxon>Pseudomonadota</taxon>
        <taxon>Alphaproteobacteria</taxon>
        <taxon>Rhodospirillales</taxon>
        <taxon>Novispirillaceae</taxon>
        <taxon>Caenispirillum</taxon>
    </lineage>
</organism>
<gene>
    <name evidence="2" type="ORF">C882_0317</name>
</gene>
<protein>
    <recommendedName>
        <fullName evidence="1">YjiS-like domain-containing protein</fullName>
    </recommendedName>
</protein>